<protein>
    <submittedName>
        <fullName evidence="2">Uncharacterized protein</fullName>
    </submittedName>
</protein>
<dbReference type="HOGENOM" id="CLU_1216046_0_0_1"/>
<evidence type="ECO:0000256" key="1">
    <source>
        <dbReference type="SAM" id="MobiDB-lite"/>
    </source>
</evidence>
<accession>A7SYZ7</accession>
<sequence length="228" mass="26424">MEADIHLVHNNLGDEKQYNPEESLTSKHNTSVRKFLEDEVNSQEKGYQRKSVKRAAARYYETKRRLYLASLPANADKAAKDQQSNKLRSRRQRLYKGRVEVAVGAERNAMEQLSQEYMSDEEDGTGQLRGNWMVKRPTWRSPLANKLMARLQRKLDAANLDSGRAKKQRMEGREPSHRGAPKTRVEWALQQQREEEEEDEDSKGESITPPTKEGRVHRPIDSSDEENF</sequence>
<gene>
    <name evidence="2" type="ORF">NEMVEDRAFT_v1g219736</name>
</gene>
<dbReference type="PhylomeDB" id="A7SYZ7"/>
<dbReference type="OMA" id="GVTIDMM"/>
<dbReference type="STRING" id="45351.A7SYZ7"/>
<evidence type="ECO:0000313" key="2">
    <source>
        <dbReference type="EMBL" id="EDO31069.1"/>
    </source>
</evidence>
<feature type="compositionally biased region" description="Basic and acidic residues" evidence="1">
    <location>
        <begin position="1"/>
        <end position="19"/>
    </location>
</feature>
<dbReference type="InParanoid" id="A7SYZ7"/>
<dbReference type="PANTHER" id="PTHR14375:SF2">
    <property type="entry name" value="SIMILAR TO RIKEN CDNA 4931414P19"/>
    <property type="match status" value="1"/>
</dbReference>
<evidence type="ECO:0000313" key="3">
    <source>
        <dbReference type="Proteomes" id="UP000001593"/>
    </source>
</evidence>
<dbReference type="eggNOG" id="ENOG502QR1B">
    <property type="taxonomic scope" value="Eukaryota"/>
</dbReference>
<feature type="region of interest" description="Disordered" evidence="1">
    <location>
        <begin position="158"/>
        <end position="228"/>
    </location>
</feature>
<proteinExistence type="predicted"/>
<keyword evidence="3" id="KW-1185">Reference proteome</keyword>
<feature type="compositionally biased region" description="Basic and acidic residues" evidence="1">
    <location>
        <begin position="168"/>
        <end position="177"/>
    </location>
</feature>
<feature type="compositionally biased region" description="Basic and acidic residues" evidence="1">
    <location>
        <begin position="212"/>
        <end position="221"/>
    </location>
</feature>
<dbReference type="InterPro" id="IPR028101">
    <property type="entry name" value="DUF4616"/>
</dbReference>
<dbReference type="EMBL" id="DS469940">
    <property type="protein sequence ID" value="EDO31069.1"/>
    <property type="molecule type" value="Genomic_DNA"/>
</dbReference>
<dbReference type="AlphaFoldDB" id="A7SYZ7"/>
<feature type="region of interest" description="Disordered" evidence="1">
    <location>
        <begin position="1"/>
        <end position="29"/>
    </location>
</feature>
<dbReference type="PANTHER" id="PTHR14375">
    <property type="entry name" value="SIMILAR TO RIKEN CDNA 4931414P19"/>
    <property type="match status" value="1"/>
</dbReference>
<organism evidence="2 3">
    <name type="scientific">Nematostella vectensis</name>
    <name type="common">Starlet sea anemone</name>
    <dbReference type="NCBI Taxonomy" id="45351"/>
    <lineage>
        <taxon>Eukaryota</taxon>
        <taxon>Metazoa</taxon>
        <taxon>Cnidaria</taxon>
        <taxon>Anthozoa</taxon>
        <taxon>Hexacorallia</taxon>
        <taxon>Actiniaria</taxon>
        <taxon>Edwardsiidae</taxon>
        <taxon>Nematostella</taxon>
    </lineage>
</organism>
<feature type="compositionally biased region" description="Polar residues" evidence="1">
    <location>
        <begin position="20"/>
        <end position="29"/>
    </location>
</feature>
<reference evidence="2 3" key="1">
    <citation type="journal article" date="2007" name="Science">
        <title>Sea anemone genome reveals ancestral eumetazoan gene repertoire and genomic organization.</title>
        <authorList>
            <person name="Putnam N.H."/>
            <person name="Srivastava M."/>
            <person name="Hellsten U."/>
            <person name="Dirks B."/>
            <person name="Chapman J."/>
            <person name="Salamov A."/>
            <person name="Terry A."/>
            <person name="Shapiro H."/>
            <person name="Lindquist E."/>
            <person name="Kapitonov V.V."/>
            <person name="Jurka J."/>
            <person name="Genikhovich G."/>
            <person name="Grigoriev I.V."/>
            <person name="Lucas S.M."/>
            <person name="Steele R.E."/>
            <person name="Finnerty J.R."/>
            <person name="Technau U."/>
            <person name="Martindale M.Q."/>
            <person name="Rokhsar D.S."/>
        </authorList>
    </citation>
    <scope>NUCLEOTIDE SEQUENCE [LARGE SCALE GENOMIC DNA]</scope>
    <source>
        <strain evidence="3">CH2 X CH6</strain>
    </source>
</reference>
<dbReference type="Pfam" id="PF15394">
    <property type="entry name" value="DUF4616"/>
    <property type="match status" value="1"/>
</dbReference>
<name>A7SYZ7_NEMVE</name>
<dbReference type="Proteomes" id="UP000001593">
    <property type="component" value="Unassembled WGS sequence"/>
</dbReference>